<dbReference type="Proteomes" id="UP000236161">
    <property type="component" value="Unassembled WGS sequence"/>
</dbReference>
<sequence>MDLQISRCPENNATNLTTIGLFKCVTKARILVKFLDFPPSAHIRQERLRSTAGGAAAGGAAPRKI</sequence>
<name>A0A2I0B2Z3_9ASPA</name>
<dbReference type="EMBL" id="KZ451919">
    <property type="protein sequence ID" value="PKA62154.1"/>
    <property type="molecule type" value="Genomic_DNA"/>
</dbReference>
<dbReference type="AlphaFoldDB" id="A0A2I0B2Z3"/>
<protein>
    <submittedName>
        <fullName evidence="1">Uncharacterized protein</fullName>
    </submittedName>
</protein>
<proteinExistence type="predicted"/>
<accession>A0A2I0B2Z3</accession>
<evidence type="ECO:0000313" key="2">
    <source>
        <dbReference type="Proteomes" id="UP000236161"/>
    </source>
</evidence>
<evidence type="ECO:0000313" key="1">
    <source>
        <dbReference type="EMBL" id="PKA62154.1"/>
    </source>
</evidence>
<reference evidence="1 2" key="1">
    <citation type="journal article" date="2017" name="Nature">
        <title>The Apostasia genome and the evolution of orchids.</title>
        <authorList>
            <person name="Zhang G.Q."/>
            <person name="Liu K.W."/>
            <person name="Li Z."/>
            <person name="Lohaus R."/>
            <person name="Hsiao Y.Y."/>
            <person name="Niu S.C."/>
            <person name="Wang J.Y."/>
            <person name="Lin Y.C."/>
            <person name="Xu Q."/>
            <person name="Chen L.J."/>
            <person name="Yoshida K."/>
            <person name="Fujiwara S."/>
            <person name="Wang Z.W."/>
            <person name="Zhang Y.Q."/>
            <person name="Mitsuda N."/>
            <person name="Wang M."/>
            <person name="Liu G.H."/>
            <person name="Pecoraro L."/>
            <person name="Huang H.X."/>
            <person name="Xiao X.J."/>
            <person name="Lin M."/>
            <person name="Wu X.Y."/>
            <person name="Wu W.L."/>
            <person name="Chen Y.Y."/>
            <person name="Chang S.B."/>
            <person name="Sakamoto S."/>
            <person name="Ohme-Takagi M."/>
            <person name="Yagi M."/>
            <person name="Zeng S.J."/>
            <person name="Shen C.Y."/>
            <person name="Yeh C.M."/>
            <person name="Luo Y.B."/>
            <person name="Tsai W.C."/>
            <person name="Van de Peer Y."/>
            <person name="Liu Z.J."/>
        </authorList>
    </citation>
    <scope>NUCLEOTIDE SEQUENCE [LARGE SCALE GENOMIC DNA]</scope>
    <source>
        <strain evidence="2">cv. Shenzhen</strain>
        <tissue evidence="1">Stem</tissue>
    </source>
</reference>
<organism evidence="1 2">
    <name type="scientific">Apostasia shenzhenica</name>
    <dbReference type="NCBI Taxonomy" id="1088818"/>
    <lineage>
        <taxon>Eukaryota</taxon>
        <taxon>Viridiplantae</taxon>
        <taxon>Streptophyta</taxon>
        <taxon>Embryophyta</taxon>
        <taxon>Tracheophyta</taxon>
        <taxon>Spermatophyta</taxon>
        <taxon>Magnoliopsida</taxon>
        <taxon>Liliopsida</taxon>
        <taxon>Asparagales</taxon>
        <taxon>Orchidaceae</taxon>
        <taxon>Apostasioideae</taxon>
        <taxon>Apostasia</taxon>
    </lineage>
</organism>
<gene>
    <name evidence="1" type="ORF">AXF42_Ash015038</name>
</gene>
<keyword evidence="2" id="KW-1185">Reference proteome</keyword>